<comment type="caution">
    <text evidence="9">The sequence shown here is derived from an EMBL/GenBank/DDBJ whole genome shotgun (WGS) entry which is preliminary data.</text>
</comment>
<proteinExistence type="inferred from homology"/>
<evidence type="ECO:0000256" key="3">
    <source>
        <dbReference type="ARBA" id="ARBA00022692"/>
    </source>
</evidence>
<feature type="non-terminal residue" evidence="9">
    <location>
        <position position="260"/>
    </location>
</feature>
<dbReference type="GO" id="GO:0000139">
    <property type="term" value="C:Golgi membrane"/>
    <property type="evidence" value="ECO:0007669"/>
    <property type="project" value="UniProtKB-SubCell"/>
</dbReference>
<dbReference type="Pfam" id="PF04893">
    <property type="entry name" value="Yip1"/>
    <property type="match status" value="1"/>
</dbReference>
<evidence type="ECO:0000256" key="7">
    <source>
        <dbReference type="SAM" id="MobiDB-lite"/>
    </source>
</evidence>
<evidence type="ECO:0000313" key="10">
    <source>
        <dbReference type="Proteomes" id="UP000275408"/>
    </source>
</evidence>
<dbReference type="GO" id="GO:0048280">
    <property type="term" value="P:vesicle fusion with Golgi apparatus"/>
    <property type="evidence" value="ECO:0007669"/>
    <property type="project" value="TreeGrafter"/>
</dbReference>
<dbReference type="InterPro" id="IPR006977">
    <property type="entry name" value="Yip1_dom"/>
</dbReference>
<name>A0A3M6UQH6_POCDA</name>
<reference evidence="9 10" key="1">
    <citation type="journal article" date="2018" name="Sci. Rep.">
        <title>Comparative analysis of the Pocillopora damicornis genome highlights role of immune system in coral evolution.</title>
        <authorList>
            <person name="Cunning R."/>
            <person name="Bay R.A."/>
            <person name="Gillette P."/>
            <person name="Baker A.C."/>
            <person name="Traylor-Knowles N."/>
        </authorList>
    </citation>
    <scope>NUCLEOTIDE SEQUENCE [LARGE SCALE GENOMIC DNA]</scope>
    <source>
        <strain evidence="9">RSMAS</strain>
        <tissue evidence="9">Whole animal</tissue>
    </source>
</reference>
<evidence type="ECO:0000256" key="2">
    <source>
        <dbReference type="ARBA" id="ARBA00010596"/>
    </source>
</evidence>
<feature type="domain" description="Yip1" evidence="8">
    <location>
        <begin position="166"/>
        <end position="259"/>
    </location>
</feature>
<gene>
    <name evidence="9" type="ORF">pdam_00009559</name>
</gene>
<evidence type="ECO:0000256" key="4">
    <source>
        <dbReference type="ARBA" id="ARBA00022989"/>
    </source>
</evidence>
<dbReference type="STRING" id="46731.A0A3M6UQH6"/>
<dbReference type="PANTHER" id="PTHR21236:SF2">
    <property type="entry name" value="PROTEIN YIPF"/>
    <property type="match status" value="1"/>
</dbReference>
<feature type="transmembrane region" description="Helical" evidence="6">
    <location>
        <begin position="207"/>
        <end position="227"/>
    </location>
</feature>
<evidence type="ECO:0000259" key="8">
    <source>
        <dbReference type="Pfam" id="PF04893"/>
    </source>
</evidence>
<dbReference type="EMBL" id="RCHS01000997">
    <property type="protein sequence ID" value="RMX55814.1"/>
    <property type="molecule type" value="Genomic_DNA"/>
</dbReference>
<feature type="transmembrane region" description="Helical" evidence="6">
    <location>
        <begin position="183"/>
        <end position="201"/>
    </location>
</feature>
<dbReference type="Proteomes" id="UP000275408">
    <property type="component" value="Unassembled WGS sequence"/>
</dbReference>
<protein>
    <recommendedName>
        <fullName evidence="6">Protein YIPF</fullName>
    </recommendedName>
</protein>
<organism evidence="9 10">
    <name type="scientific">Pocillopora damicornis</name>
    <name type="common">Cauliflower coral</name>
    <name type="synonym">Millepora damicornis</name>
    <dbReference type="NCBI Taxonomy" id="46731"/>
    <lineage>
        <taxon>Eukaryota</taxon>
        <taxon>Metazoa</taxon>
        <taxon>Cnidaria</taxon>
        <taxon>Anthozoa</taxon>
        <taxon>Hexacorallia</taxon>
        <taxon>Scleractinia</taxon>
        <taxon>Astrocoeniina</taxon>
        <taxon>Pocilloporidae</taxon>
        <taxon>Pocillopora</taxon>
    </lineage>
</organism>
<accession>A0A3M6UQH6</accession>
<evidence type="ECO:0000256" key="1">
    <source>
        <dbReference type="ARBA" id="ARBA00004141"/>
    </source>
</evidence>
<dbReference type="AlphaFoldDB" id="A0A3M6UQH6"/>
<comment type="similarity">
    <text evidence="2 6">Belongs to the YIP1 family.</text>
</comment>
<keyword evidence="5 6" id="KW-0472">Membrane</keyword>
<evidence type="ECO:0000313" key="9">
    <source>
        <dbReference type="EMBL" id="RMX55814.1"/>
    </source>
</evidence>
<evidence type="ECO:0000256" key="5">
    <source>
        <dbReference type="ARBA" id="ARBA00023136"/>
    </source>
</evidence>
<dbReference type="OrthoDB" id="440385at2759"/>
<keyword evidence="3 6" id="KW-0812">Transmembrane</keyword>
<feature type="transmembrane region" description="Helical" evidence="6">
    <location>
        <begin position="234"/>
        <end position="258"/>
    </location>
</feature>
<evidence type="ECO:0000256" key="6">
    <source>
        <dbReference type="RuleBase" id="RU361264"/>
    </source>
</evidence>
<dbReference type="GO" id="GO:0006888">
    <property type="term" value="P:endoplasmic reticulum to Golgi vesicle-mediated transport"/>
    <property type="evidence" value="ECO:0007669"/>
    <property type="project" value="InterPro"/>
</dbReference>
<comment type="subcellular location">
    <subcellularLocation>
        <location evidence="6">Golgi apparatus membrane</location>
        <topology evidence="6">Multi-pass membrane protein</topology>
    </subcellularLocation>
    <subcellularLocation>
        <location evidence="1">Membrane</location>
        <topology evidence="1">Multi-pass membrane protein</topology>
    </subcellularLocation>
</comment>
<comment type="caution">
    <text evidence="6">Lacks conserved residue(s) required for the propagation of feature annotation.</text>
</comment>
<dbReference type="GO" id="GO:0005802">
    <property type="term" value="C:trans-Golgi network"/>
    <property type="evidence" value="ECO:0007669"/>
    <property type="project" value="TreeGrafter"/>
</dbReference>
<dbReference type="InterPro" id="IPR045231">
    <property type="entry name" value="Yip1/4-like"/>
</dbReference>
<keyword evidence="10" id="KW-1185">Reference proteome</keyword>
<keyword evidence="4 6" id="KW-1133">Transmembrane helix</keyword>
<feature type="non-terminal residue" evidence="9">
    <location>
        <position position="1"/>
    </location>
</feature>
<sequence length="260" mass="28555">ACNQAFLRRKRNVVPQLQTTTTSYRVKMSNFNTDSSVAIDQDFYESSYSYVDQKEQPYGGYSYGQQYPDYGQTAQQVPTFNSYPSASHTQGFYDSSSYGYGGNYSYDYGASGPTTMSSSGRGGYGMEGSMKPRQTSEDYTSFEDEPPLLEELGINFEHIWLKTLSVLNPLQHTEANIMDDTDLAGPLVFCLAFGGCLLLSGKVHGFGYIYGVGLLGCLAMYAILNLMSMTGVDFGCVISVLGYCLLPMVILSCISILLSL</sequence>
<feature type="region of interest" description="Disordered" evidence="7">
    <location>
        <begin position="119"/>
        <end position="141"/>
    </location>
</feature>
<dbReference type="PANTHER" id="PTHR21236">
    <property type="entry name" value="GOLGI MEMBRANE PROTEIN YIP1"/>
    <property type="match status" value="1"/>
</dbReference>